<dbReference type="InterPro" id="IPR013968">
    <property type="entry name" value="PKS_KR"/>
</dbReference>
<keyword evidence="2" id="KW-0808">Transferase</keyword>
<evidence type="ECO:0000256" key="1">
    <source>
        <dbReference type="ARBA" id="ARBA00006484"/>
    </source>
</evidence>
<dbReference type="SUPFAM" id="SSF51735">
    <property type="entry name" value="NAD(P)-binding Rossmann-fold domains"/>
    <property type="match status" value="1"/>
</dbReference>
<dbReference type="InterPro" id="IPR036736">
    <property type="entry name" value="ACP-like_sf"/>
</dbReference>
<dbReference type="PROSITE" id="PS50075">
    <property type="entry name" value="CARRIER"/>
    <property type="match status" value="1"/>
</dbReference>
<dbReference type="AlphaFoldDB" id="A0A450TZG0"/>
<evidence type="ECO:0000313" key="5">
    <source>
        <dbReference type="EMBL" id="VFJ75444.1"/>
    </source>
</evidence>
<dbReference type="SMART" id="SM00822">
    <property type="entry name" value="PKS_KR"/>
    <property type="match status" value="1"/>
</dbReference>
<dbReference type="InterPro" id="IPR057326">
    <property type="entry name" value="KR_dom"/>
</dbReference>
<evidence type="ECO:0000256" key="2">
    <source>
        <dbReference type="ARBA" id="ARBA00022679"/>
    </source>
</evidence>
<dbReference type="SUPFAM" id="SSF47336">
    <property type="entry name" value="ACP-like"/>
    <property type="match status" value="1"/>
</dbReference>
<dbReference type="Gene3D" id="3.40.50.720">
    <property type="entry name" value="NAD(P)-binding Rossmann-like Domain"/>
    <property type="match status" value="1"/>
</dbReference>
<feature type="domain" description="Carrier" evidence="4">
    <location>
        <begin position="1"/>
        <end position="78"/>
    </location>
</feature>
<dbReference type="GO" id="GO:0004312">
    <property type="term" value="F:fatty acid synthase activity"/>
    <property type="evidence" value="ECO:0007669"/>
    <property type="project" value="TreeGrafter"/>
</dbReference>
<dbReference type="GO" id="GO:0006633">
    <property type="term" value="P:fatty acid biosynthetic process"/>
    <property type="evidence" value="ECO:0007669"/>
    <property type="project" value="TreeGrafter"/>
</dbReference>
<dbReference type="EMBL" id="CAADFE010000075">
    <property type="protein sequence ID" value="VFJ75444.1"/>
    <property type="molecule type" value="Genomic_DNA"/>
</dbReference>
<protein>
    <submittedName>
        <fullName evidence="5">Phosphopantetheine attachment site</fullName>
    </submittedName>
</protein>
<feature type="region of interest" description="Disordered" evidence="3">
    <location>
        <begin position="77"/>
        <end position="110"/>
    </location>
</feature>
<dbReference type="Pfam" id="PF00550">
    <property type="entry name" value="PP-binding"/>
    <property type="match status" value="1"/>
</dbReference>
<dbReference type="CDD" id="cd08953">
    <property type="entry name" value="KR_2_SDR_x"/>
    <property type="match status" value="1"/>
</dbReference>
<proteinExistence type="inferred from homology"/>
<feature type="compositionally biased region" description="Polar residues" evidence="3">
    <location>
        <begin position="93"/>
        <end position="110"/>
    </location>
</feature>
<dbReference type="Pfam" id="PF08659">
    <property type="entry name" value="KR"/>
    <property type="match status" value="1"/>
</dbReference>
<evidence type="ECO:0000256" key="3">
    <source>
        <dbReference type="SAM" id="MobiDB-lite"/>
    </source>
</evidence>
<name>A0A450TZG0_9GAMM</name>
<dbReference type="PANTHER" id="PTHR43775">
    <property type="entry name" value="FATTY ACID SYNTHASE"/>
    <property type="match status" value="1"/>
</dbReference>
<reference evidence="5" key="1">
    <citation type="submission" date="2019-02" db="EMBL/GenBank/DDBJ databases">
        <authorList>
            <person name="Gruber-Vodicka R. H."/>
            <person name="Seah K. B. B."/>
        </authorList>
    </citation>
    <scope>NUCLEOTIDE SEQUENCE</scope>
    <source>
        <strain evidence="5">BECK_BZ131</strain>
    </source>
</reference>
<dbReference type="InterPro" id="IPR009081">
    <property type="entry name" value="PP-bd_ACP"/>
</dbReference>
<organism evidence="5">
    <name type="scientific">Candidatus Kentrum sp. FW</name>
    <dbReference type="NCBI Taxonomy" id="2126338"/>
    <lineage>
        <taxon>Bacteria</taxon>
        <taxon>Pseudomonadati</taxon>
        <taxon>Pseudomonadota</taxon>
        <taxon>Gammaproteobacteria</taxon>
        <taxon>Candidatus Kentrum</taxon>
    </lineage>
</organism>
<accession>A0A450TZG0</accession>
<gene>
    <name evidence="5" type="ORF">BECKFW1821C_GA0114237_107519</name>
</gene>
<dbReference type="InterPro" id="IPR050091">
    <property type="entry name" value="PKS_NRPS_Biosynth_Enz"/>
</dbReference>
<dbReference type="Gene3D" id="1.10.1200.10">
    <property type="entry name" value="ACP-like"/>
    <property type="match status" value="1"/>
</dbReference>
<sequence>MDPQTLLLQVVAEKTGYPVEMLEPDMELEAGLGIDSIKRVEILAAVQDKLPGLPELDPQEIATIKTLGEIAEHMASYLNGGKPQPKKQETTHNTDIPVTETPTHTASTNAPDLTRFEVGIAPATDSSPCDLDNFKKVVLIPDDNGISDALKTILEREGFSVTITQLPSPDTDIVIFLSGLNDSVEPAQTLAIHESAFLAAHQVASRFIQSGGMFITVQDTGGRYFLDDHPSDSNRAWISGLPGLVKTAALEWPKALLKSIDLEKGDRPPETLAQVIFDELQRDGSISEVGLSAKGERVTPIIQAVSQPEPETLPIQSGDVVVVSGGARGVTPATLVPLAQSTQCRFVLLGRTPLVEEPERFADAKDDAALKALLLQEIKTRGLAITPMELNAKTRGILATREILQTLKNLEEAGSEVRYHAVDVRDTRALNTILEPIRHDWGPIRGVIHAAGVLADKAIADKTSQQFREVFETKVAGLDALLTATCDDPLKLLVFFSSIAARKGNQGQCDYAMANELLNKVAQVEARARGPECRVLSLNWGPWDGGMVTPALKAHFEKSGVSLIPLQAGGEFMTRELAGTSRSVELVIAGPENI</sequence>
<comment type="similarity">
    <text evidence="1">Belongs to the short-chain dehydrogenases/reductases (SDR) family.</text>
</comment>
<dbReference type="PANTHER" id="PTHR43775:SF51">
    <property type="entry name" value="INACTIVE PHENOLPHTHIOCEROL SYNTHESIS POLYKETIDE SYNTHASE TYPE I PKS1-RELATED"/>
    <property type="match status" value="1"/>
</dbReference>
<evidence type="ECO:0000259" key="4">
    <source>
        <dbReference type="PROSITE" id="PS50075"/>
    </source>
</evidence>
<dbReference type="InterPro" id="IPR036291">
    <property type="entry name" value="NAD(P)-bd_dom_sf"/>
</dbReference>